<dbReference type="EMBL" id="GDQN01009617">
    <property type="protein sequence ID" value="JAT81437.1"/>
    <property type="molecule type" value="Transcribed_RNA"/>
</dbReference>
<proteinExistence type="predicted"/>
<gene>
    <name evidence="1" type="ORF">g.16523</name>
</gene>
<accession>A0A1E1W379</accession>
<reference evidence="1" key="1">
    <citation type="submission" date="2015-09" db="EMBL/GenBank/DDBJ databases">
        <title>De novo assembly of Pectinophora gossypiella (Pink Bollworm) gut transcriptome.</title>
        <authorList>
            <person name="Tassone E.E."/>
        </authorList>
    </citation>
    <scope>NUCLEOTIDE SEQUENCE</scope>
</reference>
<dbReference type="Pfam" id="PF14223">
    <property type="entry name" value="Retrotran_gag_2"/>
    <property type="match status" value="1"/>
</dbReference>
<evidence type="ECO:0000313" key="1">
    <source>
        <dbReference type="EMBL" id="JAT81437.1"/>
    </source>
</evidence>
<feature type="non-terminal residue" evidence="1">
    <location>
        <position position="1"/>
    </location>
</feature>
<sequence length="116" mass="13550">QASSKLHNIQPLIDEKSFPIWKFQIGIVFRSEGLEPLIKNEQETDSSDNLKLDAQAQRIISETVDKKLLTTLLSCTTAKSMYEKIISIFEKRTDQRKCQLLQEFFQYTYDKNNNMT</sequence>
<feature type="non-terminal residue" evidence="1">
    <location>
        <position position="116"/>
    </location>
</feature>
<dbReference type="AlphaFoldDB" id="A0A1E1W379"/>
<name>A0A1E1W379_PECGO</name>
<organism evidence="1">
    <name type="scientific">Pectinophora gossypiella</name>
    <name type="common">Cotton pink bollworm</name>
    <name type="synonym">Depressaria gossypiella</name>
    <dbReference type="NCBI Taxonomy" id="13191"/>
    <lineage>
        <taxon>Eukaryota</taxon>
        <taxon>Metazoa</taxon>
        <taxon>Ecdysozoa</taxon>
        <taxon>Arthropoda</taxon>
        <taxon>Hexapoda</taxon>
        <taxon>Insecta</taxon>
        <taxon>Pterygota</taxon>
        <taxon>Neoptera</taxon>
        <taxon>Endopterygota</taxon>
        <taxon>Lepidoptera</taxon>
        <taxon>Glossata</taxon>
        <taxon>Ditrysia</taxon>
        <taxon>Gelechioidea</taxon>
        <taxon>Gelechiidae</taxon>
        <taxon>Apatetrinae</taxon>
        <taxon>Pectinophora</taxon>
    </lineage>
</organism>
<protein>
    <submittedName>
        <fullName evidence="1">Uncharacterized protein</fullName>
    </submittedName>
</protein>